<name>A0A9N8EDW3_9STRA</name>
<dbReference type="EMBL" id="CAICTM010001032">
    <property type="protein sequence ID" value="CAB9519652.1"/>
    <property type="molecule type" value="Genomic_DNA"/>
</dbReference>
<dbReference type="Proteomes" id="UP001153069">
    <property type="component" value="Unassembled WGS sequence"/>
</dbReference>
<organism evidence="1 2">
    <name type="scientific">Seminavis robusta</name>
    <dbReference type="NCBI Taxonomy" id="568900"/>
    <lineage>
        <taxon>Eukaryota</taxon>
        <taxon>Sar</taxon>
        <taxon>Stramenopiles</taxon>
        <taxon>Ochrophyta</taxon>
        <taxon>Bacillariophyta</taxon>
        <taxon>Bacillariophyceae</taxon>
        <taxon>Bacillariophycidae</taxon>
        <taxon>Naviculales</taxon>
        <taxon>Naviculaceae</taxon>
        <taxon>Seminavis</taxon>
    </lineage>
</organism>
<proteinExistence type="predicted"/>
<evidence type="ECO:0000313" key="1">
    <source>
        <dbReference type="EMBL" id="CAB9519652.1"/>
    </source>
</evidence>
<keyword evidence="2" id="KW-1185">Reference proteome</keyword>
<protein>
    <submittedName>
        <fullName evidence="1">Uncharacterized protein</fullName>
    </submittedName>
</protein>
<dbReference type="AlphaFoldDB" id="A0A9N8EDW3"/>
<sequence length="220" mass="24625">MTIDIRKNSAMMSQAEWLRASEVLKLIRDFGTTDASKYYSQSIDELGQGNYRGAINLSWVAFDETPKGCYLRFHTFQHHCRVLIGNGSLVSLQDMIYLHQVAQDKQEETLCRVEALQVLGELKGIVVGDVGASVVFSKMALEVANQATPRELEQKIFLNSEYDVSVGEILEEFSLRCLAMLDANKTATVGVIEKAPFVVRSSFDFGTSLEETKMEHPEGF</sequence>
<comment type="caution">
    <text evidence="1">The sequence shown here is derived from an EMBL/GenBank/DDBJ whole genome shotgun (WGS) entry which is preliminary data.</text>
</comment>
<gene>
    <name evidence="1" type="ORF">SEMRO_1034_G233820.1</name>
</gene>
<reference evidence="1" key="1">
    <citation type="submission" date="2020-06" db="EMBL/GenBank/DDBJ databases">
        <authorList>
            <consortium name="Plant Systems Biology data submission"/>
        </authorList>
    </citation>
    <scope>NUCLEOTIDE SEQUENCE</scope>
    <source>
        <strain evidence="1">D6</strain>
    </source>
</reference>
<accession>A0A9N8EDW3</accession>
<evidence type="ECO:0000313" key="2">
    <source>
        <dbReference type="Proteomes" id="UP001153069"/>
    </source>
</evidence>